<proteinExistence type="predicted"/>
<gene>
    <name evidence="2" type="ORF">DSM107010_42890</name>
</gene>
<dbReference type="EMBL" id="RSCK01000043">
    <property type="protein sequence ID" value="RUT10401.1"/>
    <property type="molecule type" value="Genomic_DNA"/>
</dbReference>
<dbReference type="Proteomes" id="UP000282574">
    <property type="component" value="Unassembled WGS sequence"/>
</dbReference>
<dbReference type="InterPro" id="IPR046595">
    <property type="entry name" value="DUF6653"/>
</dbReference>
<sequence>MTLERKIAAAFNMSEDAWARHANPWSVWTRVTTALPLFILAVWSRVWLGWLSLIPVAIAVVWIWLNPRIFPKPRSTNNWASKGVFGERVWLNRDKIPVPQHHRHVPNILTSVSALGMVFAIWGLVVLHIWSTLLGTALIYLGKLWFVDRMVWLYQDMKDANPEYQSWLY</sequence>
<keyword evidence="1" id="KW-0472">Membrane</keyword>
<comment type="caution">
    <text evidence="2">The sequence shown here is derived from an EMBL/GenBank/DDBJ whole genome shotgun (WGS) entry which is preliminary data.</text>
</comment>
<dbReference type="Pfam" id="PF20358">
    <property type="entry name" value="DUF6653"/>
    <property type="match status" value="1"/>
</dbReference>
<name>A0AB37UGH1_9CYAN</name>
<evidence type="ECO:0000313" key="2">
    <source>
        <dbReference type="EMBL" id="RUT10401.1"/>
    </source>
</evidence>
<keyword evidence="1" id="KW-0812">Transmembrane</keyword>
<reference evidence="2 3" key="1">
    <citation type="journal article" date="2019" name="Genome Biol. Evol.">
        <title>Day and night: Metabolic profiles and evolutionary relationships of six axenic non-marine cyanobacteria.</title>
        <authorList>
            <person name="Will S.E."/>
            <person name="Henke P."/>
            <person name="Boedeker C."/>
            <person name="Huang S."/>
            <person name="Brinkmann H."/>
            <person name="Rohde M."/>
            <person name="Jarek M."/>
            <person name="Friedl T."/>
            <person name="Seufert S."/>
            <person name="Schumacher M."/>
            <person name="Overmann J."/>
            <person name="Neumann-Schaal M."/>
            <person name="Petersen J."/>
        </authorList>
    </citation>
    <scope>NUCLEOTIDE SEQUENCE [LARGE SCALE GENOMIC DNA]</scope>
    <source>
        <strain evidence="2 3">SAG 39.79</strain>
    </source>
</reference>
<dbReference type="RefSeq" id="WP_015155811.1">
    <property type="nucleotide sequence ID" value="NZ_JAVKZF010000001.1"/>
</dbReference>
<feature type="transmembrane region" description="Helical" evidence="1">
    <location>
        <begin position="47"/>
        <end position="65"/>
    </location>
</feature>
<evidence type="ECO:0000256" key="1">
    <source>
        <dbReference type="SAM" id="Phobius"/>
    </source>
</evidence>
<evidence type="ECO:0000313" key="3">
    <source>
        <dbReference type="Proteomes" id="UP000282574"/>
    </source>
</evidence>
<feature type="transmembrane region" description="Helical" evidence="1">
    <location>
        <begin position="129"/>
        <end position="147"/>
    </location>
</feature>
<dbReference type="AlphaFoldDB" id="A0AB37UGH1"/>
<protein>
    <submittedName>
        <fullName evidence="2">Uncharacterized protein</fullName>
    </submittedName>
</protein>
<keyword evidence="3" id="KW-1185">Reference proteome</keyword>
<keyword evidence="1" id="KW-1133">Transmembrane helix</keyword>
<organism evidence="2 3">
    <name type="scientific">Chroococcidiopsis cubana SAG 39.79</name>
    <dbReference type="NCBI Taxonomy" id="388085"/>
    <lineage>
        <taxon>Bacteria</taxon>
        <taxon>Bacillati</taxon>
        <taxon>Cyanobacteriota</taxon>
        <taxon>Cyanophyceae</taxon>
        <taxon>Chroococcidiopsidales</taxon>
        <taxon>Chroococcidiopsidaceae</taxon>
        <taxon>Chroococcidiopsis</taxon>
    </lineage>
</organism>
<accession>A0AB37UGH1</accession>